<dbReference type="InterPro" id="IPR010903">
    <property type="entry name" value="DUF1517"/>
</dbReference>
<evidence type="ECO:0000256" key="2">
    <source>
        <dbReference type="SAM" id="SignalP"/>
    </source>
</evidence>
<accession>A0A1E7F5U2</accession>
<organism evidence="3 4">
    <name type="scientific">Fragilariopsis cylindrus CCMP1102</name>
    <dbReference type="NCBI Taxonomy" id="635003"/>
    <lineage>
        <taxon>Eukaryota</taxon>
        <taxon>Sar</taxon>
        <taxon>Stramenopiles</taxon>
        <taxon>Ochrophyta</taxon>
        <taxon>Bacillariophyta</taxon>
        <taxon>Bacillariophyceae</taxon>
        <taxon>Bacillariophycidae</taxon>
        <taxon>Bacillariales</taxon>
        <taxon>Bacillariaceae</taxon>
        <taxon>Fragilariopsis</taxon>
    </lineage>
</organism>
<dbReference type="Proteomes" id="UP000095751">
    <property type="component" value="Unassembled WGS sequence"/>
</dbReference>
<feature type="signal peptide" evidence="2">
    <location>
        <begin position="1"/>
        <end position="29"/>
    </location>
</feature>
<keyword evidence="2" id="KW-0732">Signal</keyword>
<dbReference type="PANTHER" id="PTHR33975">
    <property type="entry name" value="MYELIN-ASSOCIATED OLIGODENDROCYTE BASIC PROTEIN"/>
    <property type="match status" value="1"/>
</dbReference>
<sequence>MSRRRLRTLILSVVFFFAIHGLVLDPALAAGSNGRMGGSYGRSNRYQHTINRPRQQHRPARARAPIRVVYPSRLRTNRYRSYNNFHHANGEQISGELSVVTSPDGMTNVVRKHDTHPFSDSRYSASDVVLAAGITAVVTKGVLNQKKREKHHDDDDPSRHPLGPGVSVWSLTACLNVPDKNDPTSIIHRLQRLADTTSTANREGLQHLLAETSLELSRQVEKGTIMSVESRYNHFRSGDQSLVRAERQYNRISTKERSKFDRESWGSYNGKTVRDNFKEEESFVASNGNATLALVQIHLVIEGNSMQPFGQRQVETRMMLKEALVQLSGDVTAVADCVVAGEVLWAPQQEQEVMTEEDVYANYPMLWQLG</sequence>
<evidence type="ECO:0000313" key="3">
    <source>
        <dbReference type="EMBL" id="OEU13561.1"/>
    </source>
</evidence>
<dbReference type="EMBL" id="KV784361">
    <property type="protein sequence ID" value="OEU13561.1"/>
    <property type="molecule type" value="Genomic_DNA"/>
</dbReference>
<dbReference type="PANTHER" id="PTHR33975:SF2">
    <property type="entry name" value="MYELIN-ASSOCIATED OLIGODENDROCYTE BASIC PROTEIN"/>
    <property type="match status" value="1"/>
</dbReference>
<evidence type="ECO:0000256" key="1">
    <source>
        <dbReference type="SAM" id="MobiDB-lite"/>
    </source>
</evidence>
<feature type="chain" id="PRO_5009192719" evidence="2">
    <location>
        <begin position="30"/>
        <end position="370"/>
    </location>
</feature>
<gene>
    <name evidence="3" type="ORF">FRACYDRAFT_241902</name>
</gene>
<dbReference type="KEGG" id="fcy:FRACYDRAFT_241902"/>
<keyword evidence="4" id="KW-1185">Reference proteome</keyword>
<protein>
    <submittedName>
        <fullName evidence="3">Uncharacterized protein</fullName>
    </submittedName>
</protein>
<dbReference type="AlphaFoldDB" id="A0A1E7F5U2"/>
<dbReference type="InParanoid" id="A0A1E7F5U2"/>
<proteinExistence type="predicted"/>
<evidence type="ECO:0000313" key="4">
    <source>
        <dbReference type="Proteomes" id="UP000095751"/>
    </source>
</evidence>
<dbReference type="Pfam" id="PF07466">
    <property type="entry name" value="DUF1517"/>
    <property type="match status" value="1"/>
</dbReference>
<dbReference type="OrthoDB" id="542507at2759"/>
<name>A0A1E7F5U2_9STRA</name>
<feature type="region of interest" description="Disordered" evidence="1">
    <location>
        <begin position="143"/>
        <end position="163"/>
    </location>
</feature>
<dbReference type="InterPro" id="IPR053023">
    <property type="entry name" value="FLAP_modulator"/>
</dbReference>
<reference evidence="3 4" key="1">
    <citation type="submission" date="2016-09" db="EMBL/GenBank/DDBJ databases">
        <title>Extensive genetic diversity and differential bi-allelic expression allows diatom success in the polar Southern Ocean.</title>
        <authorList>
            <consortium name="DOE Joint Genome Institute"/>
            <person name="Mock T."/>
            <person name="Otillar R.P."/>
            <person name="Strauss J."/>
            <person name="Dupont C."/>
            <person name="Frickenhaus S."/>
            <person name="Maumus F."/>
            <person name="Mcmullan M."/>
            <person name="Sanges R."/>
            <person name="Schmutz J."/>
            <person name="Toseland A."/>
            <person name="Valas R."/>
            <person name="Veluchamy A."/>
            <person name="Ward B.J."/>
            <person name="Allen A."/>
            <person name="Barry K."/>
            <person name="Falciatore A."/>
            <person name="Ferrante M."/>
            <person name="Fortunato A.E."/>
            <person name="Gloeckner G."/>
            <person name="Gruber A."/>
            <person name="Hipkin R."/>
            <person name="Janech M."/>
            <person name="Kroth P."/>
            <person name="Leese F."/>
            <person name="Lindquist E."/>
            <person name="Lyon B.R."/>
            <person name="Martin J."/>
            <person name="Mayer C."/>
            <person name="Parker M."/>
            <person name="Quesneville H."/>
            <person name="Raymond J."/>
            <person name="Uhlig C."/>
            <person name="Valentin K.U."/>
            <person name="Worden A.Z."/>
            <person name="Armbrust E.V."/>
            <person name="Bowler C."/>
            <person name="Green B."/>
            <person name="Moulton V."/>
            <person name="Van Oosterhout C."/>
            <person name="Grigoriev I."/>
        </authorList>
    </citation>
    <scope>NUCLEOTIDE SEQUENCE [LARGE SCALE GENOMIC DNA]</scope>
    <source>
        <strain evidence="3 4">CCMP1102</strain>
    </source>
</reference>